<dbReference type="Pfam" id="PF05011">
    <property type="entry name" value="DBR1"/>
    <property type="match status" value="1"/>
</dbReference>
<comment type="similarity">
    <text evidence="5">Belongs to the lariat debranching enzyme family.</text>
</comment>
<feature type="compositionally biased region" description="Low complexity" evidence="13">
    <location>
        <begin position="371"/>
        <end position="395"/>
    </location>
</feature>
<feature type="region of interest" description="Disordered" evidence="13">
    <location>
        <begin position="271"/>
        <end position="339"/>
    </location>
</feature>
<feature type="region of interest" description="Disordered" evidence="13">
    <location>
        <begin position="612"/>
        <end position="654"/>
    </location>
</feature>
<evidence type="ECO:0000256" key="8">
    <source>
        <dbReference type="ARBA" id="ARBA00022801"/>
    </source>
</evidence>
<feature type="domain" description="Lariat debranching enzyme C-terminal" evidence="14">
    <location>
        <begin position="457"/>
        <end position="605"/>
    </location>
</feature>
<keyword evidence="6" id="KW-0507">mRNA processing</keyword>
<dbReference type="Proteomes" id="UP001220324">
    <property type="component" value="Unassembled WGS sequence"/>
</dbReference>
<feature type="compositionally biased region" description="Basic and acidic residues" evidence="13">
    <location>
        <begin position="310"/>
        <end position="326"/>
    </location>
</feature>
<evidence type="ECO:0000256" key="1">
    <source>
        <dbReference type="ARBA" id="ARBA00001936"/>
    </source>
</evidence>
<evidence type="ECO:0000256" key="7">
    <source>
        <dbReference type="ARBA" id="ARBA00022723"/>
    </source>
</evidence>
<dbReference type="SMART" id="SM01124">
    <property type="entry name" value="DBR1"/>
    <property type="match status" value="1"/>
</dbReference>
<dbReference type="GO" id="GO:0000398">
    <property type="term" value="P:mRNA splicing, via spliceosome"/>
    <property type="evidence" value="ECO:0007669"/>
    <property type="project" value="TreeGrafter"/>
</dbReference>
<keyword evidence="7" id="KW-0479">Metal-binding</keyword>
<dbReference type="Pfam" id="PF00149">
    <property type="entry name" value="Metallophos"/>
    <property type="match status" value="1"/>
</dbReference>
<dbReference type="InterPro" id="IPR029052">
    <property type="entry name" value="Metallo-depent_PP-like"/>
</dbReference>
<accession>A0AAD6GA43</accession>
<keyword evidence="12" id="KW-0539">Nucleus</keyword>
<dbReference type="InterPro" id="IPR004843">
    <property type="entry name" value="Calcineurin-like_PHP"/>
</dbReference>
<keyword evidence="16" id="KW-1185">Reference proteome</keyword>
<dbReference type="GO" id="GO:0005634">
    <property type="term" value="C:nucleus"/>
    <property type="evidence" value="ECO:0007669"/>
    <property type="project" value="UniProtKB-SubCell"/>
</dbReference>
<comment type="subcellular location">
    <subcellularLocation>
        <location evidence="4">Nucleus</location>
    </subcellularLocation>
</comment>
<dbReference type="SUPFAM" id="SSF56300">
    <property type="entry name" value="Metallo-dependent phosphatases"/>
    <property type="match status" value="1"/>
</dbReference>
<name>A0AAD6GA43_9EURO</name>
<evidence type="ECO:0000313" key="15">
    <source>
        <dbReference type="EMBL" id="KAJ5525318.1"/>
    </source>
</evidence>
<gene>
    <name evidence="15" type="ORF">N7494_011968</name>
</gene>
<evidence type="ECO:0000256" key="6">
    <source>
        <dbReference type="ARBA" id="ARBA00022664"/>
    </source>
</evidence>
<protein>
    <submittedName>
        <fullName evidence="15">RNA lariat debranching enzyme</fullName>
    </submittedName>
</protein>
<evidence type="ECO:0000259" key="14">
    <source>
        <dbReference type="SMART" id="SM01124"/>
    </source>
</evidence>
<dbReference type="GO" id="GO:0046872">
    <property type="term" value="F:metal ion binding"/>
    <property type="evidence" value="ECO:0007669"/>
    <property type="project" value="UniProtKB-KW"/>
</dbReference>
<feature type="compositionally biased region" description="Basic residues" evidence="13">
    <location>
        <begin position="633"/>
        <end position="654"/>
    </location>
</feature>
<evidence type="ECO:0000256" key="10">
    <source>
        <dbReference type="ARBA" id="ARBA00023004"/>
    </source>
</evidence>
<evidence type="ECO:0000256" key="9">
    <source>
        <dbReference type="ARBA" id="ARBA00022833"/>
    </source>
</evidence>
<dbReference type="InterPro" id="IPR041816">
    <property type="entry name" value="Dbr1_N"/>
</dbReference>
<sequence length="654" mass="72684">MSSPLRIATVGCGHGALNEIYHNLSVEMGKRSWDSVDCVIIGGDFQSLRNSNDATCISVPPKYKSMGDFHEYYSGERVAPVLTIFCGGNHEAGNYLFELYYGGWVAPNIYYLGAANVLRLGPLRISGMSGIWKGYDYGKSHYERLPYNDEDVQSIYHTREIDVRKLLQVRTQVDIGLSHDWPRAIEKSGDSEALFRKKKHLREDSIHGRLGSKAARDVLDRLRPAYWFSAHLHARFALTMGHDGTAIQKTEPSCDEPLEWRYASVAAPVTPVKAKSSPGEQTSPEKAFDNAEGSEQTRLEAWQTFGARVSPKERAENERIRSEFNDPSRAPTAPSNFQVTWREVKGDNREMTTHKPAAPQVQNDDEIALDSSSSESGSPSSSPPAKRAAPAPAPAAMDGICESKTIMDDSIPENVRSKLPTSLQAAPVDSISEAIRSKLPASLTQPVRRPEPPKMSHPEAIKNRVTKFLALDKPGGHGPYLELLEVKPISDQPNTSLQRPFRLQYDKEWLAITRAFAQDLRIGEFKAETPVNRGDAEYLQSIMEAEEWIEKNVVAQDKLDVPYNFVRVAPVFDPSVPVTTLDTPPEYPNPQTAEFCELVGIENKLALSDEELAARMARGPRPNSRSNFDPSHRRGARGRRQGRGGPRRGGQRSG</sequence>
<reference evidence="15 16" key="1">
    <citation type="journal article" date="2023" name="IMA Fungus">
        <title>Comparative genomic study of the Penicillium genus elucidates a diverse pangenome and 15 lateral gene transfer events.</title>
        <authorList>
            <person name="Petersen C."/>
            <person name="Sorensen T."/>
            <person name="Nielsen M.R."/>
            <person name="Sondergaard T.E."/>
            <person name="Sorensen J.L."/>
            <person name="Fitzpatrick D.A."/>
            <person name="Frisvad J.C."/>
            <person name="Nielsen K.L."/>
        </authorList>
    </citation>
    <scope>NUCLEOTIDE SEQUENCE [LARGE SCALE GENOMIC DNA]</scope>
    <source>
        <strain evidence="15 16">IBT 35679</strain>
    </source>
</reference>
<proteinExistence type="inferred from homology"/>
<comment type="cofactor">
    <cofactor evidence="1">
        <name>Mn(2+)</name>
        <dbReference type="ChEBI" id="CHEBI:29035"/>
    </cofactor>
</comment>
<organism evidence="15 16">
    <name type="scientific">Penicillium frequentans</name>
    <dbReference type="NCBI Taxonomy" id="3151616"/>
    <lineage>
        <taxon>Eukaryota</taxon>
        <taxon>Fungi</taxon>
        <taxon>Dikarya</taxon>
        <taxon>Ascomycota</taxon>
        <taxon>Pezizomycotina</taxon>
        <taxon>Eurotiomycetes</taxon>
        <taxon>Eurotiomycetidae</taxon>
        <taxon>Eurotiales</taxon>
        <taxon>Aspergillaceae</taxon>
        <taxon>Penicillium</taxon>
    </lineage>
</organism>
<dbReference type="PANTHER" id="PTHR12849">
    <property type="entry name" value="RNA LARIAT DEBRANCHING ENZYME"/>
    <property type="match status" value="1"/>
</dbReference>
<evidence type="ECO:0000256" key="5">
    <source>
        <dbReference type="ARBA" id="ARBA00006045"/>
    </source>
</evidence>
<evidence type="ECO:0000256" key="3">
    <source>
        <dbReference type="ARBA" id="ARBA00001954"/>
    </source>
</evidence>
<dbReference type="EMBL" id="JAQIZZ010000008">
    <property type="protein sequence ID" value="KAJ5525318.1"/>
    <property type="molecule type" value="Genomic_DNA"/>
</dbReference>
<keyword evidence="10" id="KW-0408">Iron</keyword>
<evidence type="ECO:0000256" key="2">
    <source>
        <dbReference type="ARBA" id="ARBA00001947"/>
    </source>
</evidence>
<dbReference type="PANTHER" id="PTHR12849:SF0">
    <property type="entry name" value="LARIAT DEBRANCHING ENZYME"/>
    <property type="match status" value="1"/>
</dbReference>
<dbReference type="InterPro" id="IPR007708">
    <property type="entry name" value="DBR1_C"/>
</dbReference>
<evidence type="ECO:0000256" key="11">
    <source>
        <dbReference type="ARBA" id="ARBA00023211"/>
    </source>
</evidence>
<dbReference type="CDD" id="cd00844">
    <property type="entry name" value="MPP_Dbr1_N"/>
    <property type="match status" value="1"/>
</dbReference>
<dbReference type="GO" id="GO:0008419">
    <property type="term" value="F:RNA lariat debranching enzyme activity"/>
    <property type="evidence" value="ECO:0007669"/>
    <property type="project" value="TreeGrafter"/>
</dbReference>
<evidence type="ECO:0000256" key="4">
    <source>
        <dbReference type="ARBA" id="ARBA00004123"/>
    </source>
</evidence>
<feature type="region of interest" description="Disordered" evidence="13">
    <location>
        <begin position="353"/>
        <end position="395"/>
    </location>
</feature>
<keyword evidence="8" id="KW-0378">Hydrolase</keyword>
<evidence type="ECO:0000256" key="13">
    <source>
        <dbReference type="SAM" id="MobiDB-lite"/>
    </source>
</evidence>
<comment type="cofactor">
    <cofactor evidence="2">
        <name>Zn(2+)</name>
        <dbReference type="ChEBI" id="CHEBI:29105"/>
    </cofactor>
</comment>
<keyword evidence="9" id="KW-0862">Zinc</keyword>
<comment type="caution">
    <text evidence="15">The sequence shown here is derived from an EMBL/GenBank/DDBJ whole genome shotgun (WGS) entry which is preliminary data.</text>
</comment>
<evidence type="ECO:0000256" key="12">
    <source>
        <dbReference type="ARBA" id="ARBA00023242"/>
    </source>
</evidence>
<keyword evidence="11" id="KW-0464">Manganese</keyword>
<comment type="cofactor">
    <cofactor evidence="3">
        <name>Fe(2+)</name>
        <dbReference type="ChEBI" id="CHEBI:29033"/>
    </cofactor>
</comment>
<dbReference type="AlphaFoldDB" id="A0AAD6GA43"/>
<evidence type="ECO:0000313" key="16">
    <source>
        <dbReference type="Proteomes" id="UP001220324"/>
    </source>
</evidence>